<comment type="caution">
    <text evidence="2">The sequence shown here is derived from an EMBL/GenBank/DDBJ whole genome shotgun (WGS) entry which is preliminary data.</text>
</comment>
<gene>
    <name evidence="2" type="ORF">OFUS_LOCUS2010</name>
</gene>
<protein>
    <submittedName>
        <fullName evidence="2">Uncharacterized protein</fullName>
    </submittedName>
</protein>
<evidence type="ECO:0000256" key="1">
    <source>
        <dbReference type="SAM" id="MobiDB-lite"/>
    </source>
</evidence>
<proteinExistence type="predicted"/>
<reference evidence="2" key="1">
    <citation type="submission" date="2022-03" db="EMBL/GenBank/DDBJ databases">
        <authorList>
            <person name="Martin C."/>
        </authorList>
    </citation>
    <scope>NUCLEOTIDE SEQUENCE</scope>
</reference>
<organism evidence="2 3">
    <name type="scientific">Owenia fusiformis</name>
    <name type="common">Polychaete worm</name>
    <dbReference type="NCBI Taxonomy" id="6347"/>
    <lineage>
        <taxon>Eukaryota</taxon>
        <taxon>Metazoa</taxon>
        <taxon>Spiralia</taxon>
        <taxon>Lophotrochozoa</taxon>
        <taxon>Annelida</taxon>
        <taxon>Polychaeta</taxon>
        <taxon>Sedentaria</taxon>
        <taxon>Canalipalpata</taxon>
        <taxon>Sabellida</taxon>
        <taxon>Oweniida</taxon>
        <taxon>Oweniidae</taxon>
        <taxon>Owenia</taxon>
    </lineage>
</organism>
<keyword evidence="3" id="KW-1185">Reference proteome</keyword>
<dbReference type="Proteomes" id="UP000749559">
    <property type="component" value="Unassembled WGS sequence"/>
</dbReference>
<dbReference type="AlphaFoldDB" id="A0A8S4N1A5"/>
<evidence type="ECO:0000313" key="2">
    <source>
        <dbReference type="EMBL" id="CAH1774578.1"/>
    </source>
</evidence>
<evidence type="ECO:0000313" key="3">
    <source>
        <dbReference type="Proteomes" id="UP000749559"/>
    </source>
</evidence>
<sequence>MTERKIPHVKDIFGGGKAGKFKYSDYDGKAKQKEDVETTEVVDAKLQILSHPDFDVTQKNPEYKKKSFAQLADRKLLGAHGKGPAPQAPSQYGNYEKQHDDTGIDGTGVEGILPGIQRMPPTDFNHNDRDGDSDYDEGFPNVSGNGFPDMNGFLSSMSSSSKYNPIFEDKQTRESEHNRVNRNVPAFMSIFTEPEIDNDGENVTSNEDLYKEDAYELSERDKENLTGGPVTSDDTTPVPPPRKNKMVRNKAPDKEGYEIEEEVMEFSSESDDENKAGGTNIYQQYDGDDFGQYIDSDVEEDSGIGDDGTTRRRTITQPHMKQQRPAKPVPLPPRQSSRGGIALKKKLDKSLSGAHKPKRYGSSLHNYSYADTKIGTEDVYGKKMSLMKNKGRPEDDRENTKLWWSYDMLSAQTSDNNVEVLYKSQRKNNAGELLAEIAGNNKKSNREMIVPSTSYNDNFESLRKEIQYDAPLIPKKESPLKKLTGSIRARTSQEVNIYANAAANPIYHDIHDKTGSHF</sequence>
<name>A0A8S4N1A5_OWEFU</name>
<accession>A0A8S4N1A5</accession>
<feature type="region of interest" description="Disordered" evidence="1">
    <location>
        <begin position="118"/>
        <end position="153"/>
    </location>
</feature>
<feature type="region of interest" description="Disordered" evidence="1">
    <location>
        <begin position="192"/>
        <end position="340"/>
    </location>
</feature>
<feature type="compositionally biased region" description="Basic and acidic residues" evidence="1">
    <location>
        <begin position="208"/>
        <end position="224"/>
    </location>
</feature>
<dbReference type="EMBL" id="CAIIXF020000001">
    <property type="protein sequence ID" value="CAH1774578.1"/>
    <property type="molecule type" value="Genomic_DNA"/>
</dbReference>
<feature type="region of interest" description="Disordered" evidence="1">
    <location>
        <begin position="76"/>
        <end position="100"/>
    </location>
</feature>
<feature type="compositionally biased region" description="Acidic residues" evidence="1">
    <location>
        <begin position="258"/>
        <end position="272"/>
    </location>
</feature>